<dbReference type="InterPro" id="IPR036457">
    <property type="entry name" value="PPM-type-like_dom_sf"/>
</dbReference>
<dbReference type="OrthoDB" id="2556847at2759"/>
<sequence>MISFNTRNDIIPYRLYSNRDFSLLPNEPISQLLSTTFATYTGPDVGFIDIAPHQKRGILKVDNTKKIAGHNNWQLPIPRAYGVSTSLYDQNPITKELNGEPIADCFAICARENNCILCIADGVNWGYKPRLAARCAVNGAMTYLNQKLYTEQIQTTEDIFTLMKKAIDSAQRLIIDREGSLTTLCISVVCQTRHNSNRFFVCTVSVGDSNSYVYSKKHGVLELTEGTHDINNERDMRHTGGALGFALDDKADLSNLAYSLMEIQQGDFVYLTTDGISDNYDPVVSGVARSAKTPLLQRKSFTEIETIENNAQLMNAYERHLCHLHHMTQALERYKTVEDKLSAQELCAKLLQHTVNLTHEQRTIIENSIRERENEPEGGKRDRFTFEEEVKQKLVIVIIILIKRQIARNKSRSKREPHFWHCKFFEKYTLPRLPVNTVGKSNPQWLLVAHHDLPEMYYKKNECPQYIARFFTVDLFTLFEYTCKDAFPDMETTTLSETYLYENYPSLIELIHAFKKLKIRAEIDLVPFTIEDAKHAIDVYNQILEKLSTLSNNPYIRQRLIDKSALGTSAVGDFNHNSSRFILLPKDLHKPFRGSDDDSITNMEKKLSRPKNRFSLHLPTFRKRPATTDRQQTIARFTGGTQAVHVTTTLSTDTEGSEGGRMSSKLNPITAFENPIIKQGRPLFKRQGATDVVPLVEFNDTLSRSTTFSSDLEPH</sequence>
<dbReference type="SUPFAM" id="SSF81606">
    <property type="entry name" value="PP2C-like"/>
    <property type="match status" value="1"/>
</dbReference>
<dbReference type="InterPro" id="IPR053287">
    <property type="entry name" value="PP2C-like_domain"/>
</dbReference>
<dbReference type="AlphaFoldDB" id="A0A813VPB4"/>
<protein>
    <recommendedName>
        <fullName evidence="1">PPM-type phosphatase domain-containing protein</fullName>
    </recommendedName>
</protein>
<dbReference type="InterPro" id="IPR001932">
    <property type="entry name" value="PPM-type_phosphatase-like_dom"/>
</dbReference>
<dbReference type="EMBL" id="CAJNOQ010000831">
    <property type="protein sequence ID" value="CAF0843084.1"/>
    <property type="molecule type" value="Genomic_DNA"/>
</dbReference>
<dbReference type="Proteomes" id="UP000663829">
    <property type="component" value="Unassembled WGS sequence"/>
</dbReference>
<dbReference type="EMBL" id="CAJOBC010000831">
    <property type="protein sequence ID" value="CAF3630461.1"/>
    <property type="molecule type" value="Genomic_DNA"/>
</dbReference>
<organism evidence="2 4">
    <name type="scientific">Didymodactylos carnosus</name>
    <dbReference type="NCBI Taxonomy" id="1234261"/>
    <lineage>
        <taxon>Eukaryota</taxon>
        <taxon>Metazoa</taxon>
        <taxon>Spiralia</taxon>
        <taxon>Gnathifera</taxon>
        <taxon>Rotifera</taxon>
        <taxon>Eurotatoria</taxon>
        <taxon>Bdelloidea</taxon>
        <taxon>Philodinida</taxon>
        <taxon>Philodinidae</taxon>
        <taxon>Didymodactylos</taxon>
    </lineage>
</organism>
<accession>A0A813VPB4</accession>
<dbReference type="Pfam" id="PF13672">
    <property type="entry name" value="PP2C_2"/>
    <property type="match status" value="1"/>
</dbReference>
<dbReference type="Gene3D" id="3.60.40.10">
    <property type="entry name" value="PPM-type phosphatase domain"/>
    <property type="match status" value="1"/>
</dbReference>
<evidence type="ECO:0000313" key="4">
    <source>
        <dbReference type="Proteomes" id="UP000663829"/>
    </source>
</evidence>
<gene>
    <name evidence="2" type="ORF">GPM918_LOCUS5667</name>
    <name evidence="3" type="ORF">SRO942_LOCUS5667</name>
</gene>
<evidence type="ECO:0000259" key="1">
    <source>
        <dbReference type="Pfam" id="PF13672"/>
    </source>
</evidence>
<reference evidence="2" key="1">
    <citation type="submission" date="2021-02" db="EMBL/GenBank/DDBJ databases">
        <authorList>
            <person name="Nowell W R."/>
        </authorList>
    </citation>
    <scope>NUCLEOTIDE SEQUENCE</scope>
</reference>
<comment type="caution">
    <text evidence="2">The sequence shown here is derived from an EMBL/GenBank/DDBJ whole genome shotgun (WGS) entry which is preliminary data.</text>
</comment>
<proteinExistence type="predicted"/>
<evidence type="ECO:0000313" key="2">
    <source>
        <dbReference type="EMBL" id="CAF0843084.1"/>
    </source>
</evidence>
<name>A0A813VPB4_9BILA</name>
<dbReference type="PANTHER" id="PTHR21586:SF0">
    <property type="entry name" value="PP2C-LIKE DOMAIN-CONTAINING PROTEIN CG9801"/>
    <property type="match status" value="1"/>
</dbReference>
<feature type="domain" description="PPM-type phosphatase" evidence="1">
    <location>
        <begin position="98"/>
        <end position="280"/>
    </location>
</feature>
<evidence type="ECO:0000313" key="3">
    <source>
        <dbReference type="EMBL" id="CAF3630461.1"/>
    </source>
</evidence>
<keyword evidence="4" id="KW-1185">Reference proteome</keyword>
<dbReference type="PANTHER" id="PTHR21586">
    <property type="entry name" value="TIPA"/>
    <property type="match status" value="1"/>
</dbReference>
<dbReference type="Proteomes" id="UP000681722">
    <property type="component" value="Unassembled WGS sequence"/>
</dbReference>